<feature type="domain" description="Histidine kinase" evidence="11">
    <location>
        <begin position="392"/>
        <end position="584"/>
    </location>
</feature>
<dbReference type="InterPro" id="IPR011712">
    <property type="entry name" value="Sig_transdc_His_kin_sub3_dim/P"/>
</dbReference>
<feature type="transmembrane region" description="Helical" evidence="10">
    <location>
        <begin position="340"/>
        <end position="356"/>
    </location>
</feature>
<evidence type="ECO:0000259" key="11">
    <source>
        <dbReference type="PROSITE" id="PS50109"/>
    </source>
</evidence>
<dbReference type="SUPFAM" id="SSF55874">
    <property type="entry name" value="ATPase domain of HSP90 chaperone/DNA topoisomerase II/histidine kinase"/>
    <property type="match status" value="1"/>
</dbReference>
<evidence type="ECO:0000256" key="10">
    <source>
        <dbReference type="SAM" id="Phobius"/>
    </source>
</evidence>
<dbReference type="Pfam" id="PF13374">
    <property type="entry name" value="TPR_10"/>
    <property type="match status" value="1"/>
</dbReference>
<organism evidence="12 13">
    <name type="scientific">Kaistella pullorum</name>
    <dbReference type="NCBI Taxonomy" id="2763074"/>
    <lineage>
        <taxon>Bacteria</taxon>
        <taxon>Pseudomonadati</taxon>
        <taxon>Bacteroidota</taxon>
        <taxon>Flavobacteriia</taxon>
        <taxon>Flavobacteriales</taxon>
        <taxon>Weeksellaceae</taxon>
        <taxon>Chryseobacterium group</taxon>
        <taxon>Kaistella</taxon>
    </lineage>
</organism>
<evidence type="ECO:0000256" key="4">
    <source>
        <dbReference type="ARBA" id="ARBA00022679"/>
    </source>
</evidence>
<name>A0ABR8WMF0_9FLAO</name>
<dbReference type="Pfam" id="PF13424">
    <property type="entry name" value="TPR_12"/>
    <property type="match status" value="1"/>
</dbReference>
<keyword evidence="9" id="KW-0802">TPR repeat</keyword>
<dbReference type="PROSITE" id="PS50109">
    <property type="entry name" value="HIS_KIN"/>
    <property type="match status" value="1"/>
</dbReference>
<gene>
    <name evidence="12" type="ORF">H9628_06945</name>
</gene>
<dbReference type="Proteomes" id="UP000626242">
    <property type="component" value="Unassembled WGS sequence"/>
</dbReference>
<comment type="catalytic activity">
    <reaction evidence="1">
        <text>ATP + protein L-histidine = ADP + protein N-phospho-L-histidine.</text>
        <dbReference type="EC" id="2.7.13.3"/>
    </reaction>
</comment>
<feature type="repeat" description="TPR" evidence="9">
    <location>
        <begin position="150"/>
        <end position="183"/>
    </location>
</feature>
<dbReference type="PANTHER" id="PTHR24421">
    <property type="entry name" value="NITRATE/NITRITE SENSOR PROTEIN NARX-RELATED"/>
    <property type="match status" value="1"/>
</dbReference>
<dbReference type="Gene3D" id="3.30.565.10">
    <property type="entry name" value="Histidine kinase-like ATPase, C-terminal domain"/>
    <property type="match status" value="1"/>
</dbReference>
<dbReference type="Gene3D" id="1.20.5.1930">
    <property type="match status" value="1"/>
</dbReference>
<proteinExistence type="predicted"/>
<dbReference type="InterPro" id="IPR036890">
    <property type="entry name" value="HATPase_C_sf"/>
</dbReference>
<dbReference type="Pfam" id="PF07730">
    <property type="entry name" value="HisKA_3"/>
    <property type="match status" value="1"/>
</dbReference>
<dbReference type="GO" id="GO:0016301">
    <property type="term" value="F:kinase activity"/>
    <property type="evidence" value="ECO:0007669"/>
    <property type="project" value="UniProtKB-KW"/>
</dbReference>
<sequence length="584" mass="67182">MILVASAFAAENPRDTIAENLKRSKSNSEKLSLYKKYAEFFETKDFDRSIKLSNEGRKLAKKTNNQTLEAEFLRHLGNAYYFSGKLDSAGGYYFSALNILKLQKDRRKLAELYNNLGRFYRKTSDYQRALKNYDEALHIYTQLDDLEGIATVYNESGVVYEYLEQHNEAISRYQKSLEIQRKRSDLVGQGYSLEFIGGNYILQKKFELAEKFLLAAINLREQTKDEFALAMSYNVLGKLYQEQDRYSESEVYFLKSNAISRRLDYLDLLKNNYQNLAKIYRLQGKNDAAYENLENFRIINDSIFTLGKAEQIEELSVKYETAEKDRQLLAEKSKVFKRNVLVFSLLGVLLLGFFYYQNYRARQKVQLQRVVLHQQELAANAVLQAEDNERKRMATQLHDGIGQLLSAANMNLSMFNDFKNDENKFTAVLNKTQSILGDAISDVRTLSHQIMPNMLIRNSLPDALRDLVAKTSSTSLNIQLEINNLRKDLNQSLQVLIFRVIQECLNNTIKHAKASEVQIKIQQDKGFVEIFYGDNGIGFDVDEAIAAGGLGVENIKSRIEMLKGSYVLKSEKDRGTTVKMKIPY</sequence>
<accession>A0ABR8WMF0</accession>
<dbReference type="PROSITE" id="PS50005">
    <property type="entry name" value="TPR"/>
    <property type="match status" value="2"/>
</dbReference>
<keyword evidence="7" id="KW-0067">ATP-binding</keyword>
<dbReference type="EMBL" id="JACSPS010000002">
    <property type="protein sequence ID" value="MBD8018204.1"/>
    <property type="molecule type" value="Genomic_DNA"/>
</dbReference>
<feature type="repeat" description="TPR" evidence="9">
    <location>
        <begin position="110"/>
        <end position="143"/>
    </location>
</feature>
<keyword evidence="10" id="KW-0472">Membrane</keyword>
<evidence type="ECO:0000256" key="3">
    <source>
        <dbReference type="ARBA" id="ARBA00022553"/>
    </source>
</evidence>
<dbReference type="RefSeq" id="WP_251833399.1">
    <property type="nucleotide sequence ID" value="NZ_JACSPS010000002.1"/>
</dbReference>
<dbReference type="PROSITE" id="PS50293">
    <property type="entry name" value="TPR_REGION"/>
    <property type="match status" value="1"/>
</dbReference>
<keyword evidence="6 12" id="KW-0418">Kinase</keyword>
<dbReference type="InterPro" id="IPR019734">
    <property type="entry name" value="TPR_rpt"/>
</dbReference>
<dbReference type="EC" id="2.7.13.3" evidence="2"/>
<keyword evidence="13" id="KW-1185">Reference proteome</keyword>
<reference evidence="12 13" key="1">
    <citation type="submission" date="2020-08" db="EMBL/GenBank/DDBJ databases">
        <title>A Genomic Blueprint of the Chicken Gut Microbiome.</title>
        <authorList>
            <person name="Gilroy R."/>
            <person name="Ravi A."/>
            <person name="Getino M."/>
            <person name="Pursley I."/>
            <person name="Horton D.L."/>
            <person name="Alikhan N.-F."/>
            <person name="Baker D."/>
            <person name="Gharbi K."/>
            <person name="Hall N."/>
            <person name="Watson M."/>
            <person name="Adriaenssens E.M."/>
            <person name="Foster-Nyarko E."/>
            <person name="Jarju S."/>
            <person name="Secka A."/>
            <person name="Antonio M."/>
            <person name="Oren A."/>
            <person name="Chaudhuri R."/>
            <person name="La Ragione R.M."/>
            <person name="Hildebrand F."/>
            <person name="Pallen M.J."/>
        </authorList>
    </citation>
    <scope>NUCLEOTIDE SEQUENCE [LARGE SCALE GENOMIC DNA]</scope>
    <source>
        <strain evidence="12 13">Sa1CVA4</strain>
    </source>
</reference>
<evidence type="ECO:0000313" key="12">
    <source>
        <dbReference type="EMBL" id="MBD8018204.1"/>
    </source>
</evidence>
<evidence type="ECO:0000256" key="1">
    <source>
        <dbReference type="ARBA" id="ARBA00000085"/>
    </source>
</evidence>
<dbReference type="InterPro" id="IPR011990">
    <property type="entry name" value="TPR-like_helical_dom_sf"/>
</dbReference>
<dbReference type="SUPFAM" id="SSF48452">
    <property type="entry name" value="TPR-like"/>
    <property type="match status" value="2"/>
</dbReference>
<keyword evidence="3" id="KW-0597">Phosphoprotein</keyword>
<evidence type="ECO:0000256" key="2">
    <source>
        <dbReference type="ARBA" id="ARBA00012438"/>
    </source>
</evidence>
<evidence type="ECO:0000256" key="7">
    <source>
        <dbReference type="ARBA" id="ARBA00022840"/>
    </source>
</evidence>
<keyword evidence="5" id="KW-0547">Nucleotide-binding</keyword>
<evidence type="ECO:0000256" key="9">
    <source>
        <dbReference type="PROSITE-ProRule" id="PRU00339"/>
    </source>
</evidence>
<dbReference type="InterPro" id="IPR005467">
    <property type="entry name" value="His_kinase_dom"/>
</dbReference>
<keyword evidence="10" id="KW-1133">Transmembrane helix</keyword>
<protein>
    <recommendedName>
        <fullName evidence="2">histidine kinase</fullName>
        <ecNumber evidence="2">2.7.13.3</ecNumber>
    </recommendedName>
</protein>
<evidence type="ECO:0000256" key="5">
    <source>
        <dbReference type="ARBA" id="ARBA00022741"/>
    </source>
</evidence>
<keyword evidence="10" id="KW-0812">Transmembrane</keyword>
<dbReference type="Gene3D" id="1.25.40.10">
    <property type="entry name" value="Tetratricopeptide repeat domain"/>
    <property type="match status" value="1"/>
</dbReference>
<dbReference type="PANTHER" id="PTHR24421:SF10">
    <property type="entry name" value="NITRATE_NITRITE SENSOR PROTEIN NARQ"/>
    <property type="match status" value="1"/>
</dbReference>
<evidence type="ECO:0000256" key="8">
    <source>
        <dbReference type="ARBA" id="ARBA00023012"/>
    </source>
</evidence>
<keyword evidence="4" id="KW-0808">Transferase</keyword>
<dbReference type="InterPro" id="IPR003594">
    <property type="entry name" value="HATPase_dom"/>
</dbReference>
<evidence type="ECO:0000256" key="6">
    <source>
        <dbReference type="ARBA" id="ARBA00022777"/>
    </source>
</evidence>
<dbReference type="CDD" id="cd16917">
    <property type="entry name" value="HATPase_UhpB-NarQ-NarX-like"/>
    <property type="match status" value="1"/>
</dbReference>
<dbReference type="InterPro" id="IPR050482">
    <property type="entry name" value="Sensor_HK_TwoCompSys"/>
</dbReference>
<evidence type="ECO:0000313" key="13">
    <source>
        <dbReference type="Proteomes" id="UP000626242"/>
    </source>
</evidence>
<comment type="caution">
    <text evidence="12">The sequence shown here is derived from an EMBL/GenBank/DDBJ whole genome shotgun (WGS) entry which is preliminary data.</text>
</comment>
<dbReference type="SMART" id="SM00028">
    <property type="entry name" value="TPR"/>
    <property type="match status" value="5"/>
</dbReference>
<dbReference type="Pfam" id="PF02518">
    <property type="entry name" value="HATPase_c"/>
    <property type="match status" value="1"/>
</dbReference>
<keyword evidence="8" id="KW-0902">Two-component regulatory system</keyword>